<accession>D2VZ34</accession>
<name>D2VZ34_NAEGR</name>
<dbReference type="Proteomes" id="UP000006671">
    <property type="component" value="Unassembled WGS sequence"/>
</dbReference>
<dbReference type="AlphaFoldDB" id="D2VZ34"/>
<dbReference type="VEuPathDB" id="AmoebaDB:NAEGRDRAFT_53402"/>
<keyword evidence="2" id="KW-0472">Membrane</keyword>
<evidence type="ECO:0000313" key="4">
    <source>
        <dbReference type="EMBL" id="EFC37921.1"/>
    </source>
</evidence>
<dbReference type="KEGG" id="ngr:NAEGRDRAFT_53402"/>
<evidence type="ECO:0000256" key="1">
    <source>
        <dbReference type="SAM" id="MobiDB-lite"/>
    </source>
</evidence>
<dbReference type="GeneID" id="8863394"/>
<feature type="domain" description="Guanylate cyclase" evidence="3">
    <location>
        <begin position="470"/>
        <end position="600"/>
    </location>
</feature>
<proteinExistence type="predicted"/>
<feature type="compositionally biased region" description="Polar residues" evidence="1">
    <location>
        <begin position="425"/>
        <end position="439"/>
    </location>
</feature>
<dbReference type="GO" id="GO:0009190">
    <property type="term" value="P:cyclic nucleotide biosynthetic process"/>
    <property type="evidence" value="ECO:0007669"/>
    <property type="project" value="InterPro"/>
</dbReference>
<feature type="transmembrane region" description="Helical" evidence="2">
    <location>
        <begin position="45"/>
        <end position="68"/>
    </location>
</feature>
<keyword evidence="2" id="KW-0812">Transmembrane</keyword>
<dbReference type="SUPFAM" id="SSF55073">
    <property type="entry name" value="Nucleotide cyclase"/>
    <property type="match status" value="1"/>
</dbReference>
<dbReference type="GO" id="GO:0035556">
    <property type="term" value="P:intracellular signal transduction"/>
    <property type="evidence" value="ECO:0007669"/>
    <property type="project" value="InterPro"/>
</dbReference>
<dbReference type="InterPro" id="IPR001054">
    <property type="entry name" value="A/G_cyclase"/>
</dbReference>
<evidence type="ECO:0000256" key="2">
    <source>
        <dbReference type="SAM" id="Phobius"/>
    </source>
</evidence>
<dbReference type="EMBL" id="GG738913">
    <property type="protein sequence ID" value="EFC37921.1"/>
    <property type="molecule type" value="Genomic_DNA"/>
</dbReference>
<keyword evidence="2" id="KW-1133">Transmembrane helix</keyword>
<evidence type="ECO:0000259" key="3">
    <source>
        <dbReference type="PROSITE" id="PS50125"/>
    </source>
</evidence>
<dbReference type="InterPro" id="IPR029787">
    <property type="entry name" value="Nucleotide_cyclase"/>
</dbReference>
<feature type="transmembrane region" description="Helical" evidence="2">
    <location>
        <begin position="318"/>
        <end position="342"/>
    </location>
</feature>
<dbReference type="PROSITE" id="PS50125">
    <property type="entry name" value="GUANYLATE_CYCLASE_2"/>
    <property type="match status" value="1"/>
</dbReference>
<feature type="region of interest" description="Disordered" evidence="1">
    <location>
        <begin position="414"/>
        <end position="439"/>
    </location>
</feature>
<keyword evidence="5" id="KW-1185">Reference proteome</keyword>
<evidence type="ECO:0000313" key="5">
    <source>
        <dbReference type="Proteomes" id="UP000006671"/>
    </source>
</evidence>
<dbReference type="Gene3D" id="3.30.70.1230">
    <property type="entry name" value="Nucleotide cyclase"/>
    <property type="match status" value="1"/>
</dbReference>
<gene>
    <name evidence="4" type="ORF">NAEGRDRAFT_53402</name>
</gene>
<dbReference type="InParanoid" id="D2VZ34"/>
<sequence>MVKIIPQNVDSSLPQMTLDMLDEEDGSDVTNVPAKKRNILLKYLLSIRLILIITIILLVVFTAVSIWATSYSMNETVALDQADQIVSNMKNTISEFLYRQLMRPKYVADAMAKDYYNGYIDMNDNIKEYLFSRLKLFNVTLLNFCFGERGNDISYGYTTTYDNLSFFRKKQAEKRMILYWTNPETGKTQFDWITQNTSYVVSNTGYYKESLQMLKSNPEGGFGQPYKQYDTNYLIGSSLCVDGIRFDRVNIFTIEERFAGKMLKQLVECNDTLKYIIDPYGTKYMVDTSTFSFYNIKWRMTIFISDTEITAGIVQSSYIIIGVTVFVTLCGIVVGIVIGWVITNPFFTLQQDLKMIEVLDFENIRPRKSIFSESRTIYTSLTETVRWLNEIKSFIPDSVLLQLENSNLRDSKRARRRSVKYSEQPVDSSISKGTYSESIHTGSLTSKDSFMNEGGKNSIFKVGLSRSECAVIYLTLSNLTEETFDYDPGFMATIISKALTSISNICRTCRGDLQIKSHNEFVIFFSNSEKNPAHTALETCLKIRSMFVPFNDHLTKEGRPVLDICMGVASGKMVNGNVGSKQTRYFALIGSVLERAKTLNEFSTFMNIPIVADTPCFIATKGRFVVRPIERIYNQDYKTIEEIYQVVKKNHAKDDEWYSELEEKPSNLKFDEYTTKFTLLFSGTLTENQYDTVSDYLQSVLKTNPKDQAILRLSRFLESYRDSDVLNFTNYHTSIEKNFKVSF</sequence>
<protein>
    <submittedName>
        <fullName evidence="4">Predicted protein</fullName>
    </submittedName>
</protein>
<organism evidence="5">
    <name type="scientific">Naegleria gruberi</name>
    <name type="common">Amoeba</name>
    <dbReference type="NCBI Taxonomy" id="5762"/>
    <lineage>
        <taxon>Eukaryota</taxon>
        <taxon>Discoba</taxon>
        <taxon>Heterolobosea</taxon>
        <taxon>Tetramitia</taxon>
        <taxon>Eutetramitia</taxon>
        <taxon>Vahlkampfiidae</taxon>
        <taxon>Naegleria</taxon>
    </lineage>
</organism>
<reference evidence="4 5" key="1">
    <citation type="journal article" date="2010" name="Cell">
        <title>The genome of Naegleria gruberi illuminates early eukaryotic versatility.</title>
        <authorList>
            <person name="Fritz-Laylin L.K."/>
            <person name="Prochnik S.E."/>
            <person name="Ginger M.L."/>
            <person name="Dacks J.B."/>
            <person name="Carpenter M.L."/>
            <person name="Field M.C."/>
            <person name="Kuo A."/>
            <person name="Paredez A."/>
            <person name="Chapman J."/>
            <person name="Pham J."/>
            <person name="Shu S."/>
            <person name="Neupane R."/>
            <person name="Cipriano M."/>
            <person name="Mancuso J."/>
            <person name="Tu H."/>
            <person name="Salamov A."/>
            <person name="Lindquist E."/>
            <person name="Shapiro H."/>
            <person name="Lucas S."/>
            <person name="Grigoriev I.V."/>
            <person name="Cande W.Z."/>
            <person name="Fulton C."/>
            <person name="Rokhsar D.S."/>
            <person name="Dawson S.C."/>
        </authorList>
    </citation>
    <scope>NUCLEOTIDE SEQUENCE [LARGE SCALE GENOMIC DNA]</scope>
    <source>
        <strain evidence="4 5">NEG-M</strain>
    </source>
</reference>
<dbReference type="RefSeq" id="XP_002670665.1">
    <property type="nucleotide sequence ID" value="XM_002670619.1"/>
</dbReference>